<dbReference type="InterPro" id="IPR003657">
    <property type="entry name" value="WRKY_dom"/>
</dbReference>
<keyword evidence="9" id="KW-1185">Reference proteome</keyword>
<evidence type="ECO:0000256" key="2">
    <source>
        <dbReference type="ARBA" id="ARBA00023015"/>
    </source>
</evidence>
<dbReference type="GO" id="GO:0003700">
    <property type="term" value="F:DNA-binding transcription factor activity"/>
    <property type="evidence" value="ECO:0007669"/>
    <property type="project" value="InterPro"/>
</dbReference>
<comment type="subcellular location">
    <subcellularLocation>
        <location evidence="1">Nucleus</location>
    </subcellularLocation>
</comment>
<proteinExistence type="predicted"/>
<evidence type="ECO:0000256" key="6">
    <source>
        <dbReference type="SAM" id="MobiDB-lite"/>
    </source>
</evidence>
<dbReference type="SMART" id="SM00774">
    <property type="entry name" value="WRKY"/>
    <property type="match status" value="1"/>
</dbReference>
<dbReference type="Proteomes" id="UP001454036">
    <property type="component" value="Unassembled WGS sequence"/>
</dbReference>
<accession>A0AAV3P5I0</accession>
<evidence type="ECO:0000259" key="7">
    <source>
        <dbReference type="PROSITE" id="PS50811"/>
    </source>
</evidence>
<dbReference type="Gene3D" id="2.20.25.80">
    <property type="entry name" value="WRKY domain"/>
    <property type="match status" value="1"/>
</dbReference>
<dbReference type="PROSITE" id="PS50811">
    <property type="entry name" value="WRKY"/>
    <property type="match status" value="1"/>
</dbReference>
<comment type="caution">
    <text evidence="8">The sequence shown here is derived from an EMBL/GenBank/DDBJ whole genome shotgun (WGS) entry which is preliminary data.</text>
</comment>
<dbReference type="InterPro" id="IPR044810">
    <property type="entry name" value="WRKY_plant"/>
</dbReference>
<evidence type="ECO:0000256" key="4">
    <source>
        <dbReference type="ARBA" id="ARBA00023163"/>
    </source>
</evidence>
<dbReference type="PANTHER" id="PTHR32096">
    <property type="entry name" value="WRKY TRANSCRIPTION FACTOR 30-RELATED-RELATED"/>
    <property type="match status" value="1"/>
</dbReference>
<keyword evidence="4" id="KW-0804">Transcription</keyword>
<evidence type="ECO:0000313" key="8">
    <source>
        <dbReference type="EMBL" id="GAA0146844.1"/>
    </source>
</evidence>
<sequence length="220" mass="24802">MADNRSLRFGTKKAEAHACKKRKSVEKVVVVNLEINDKRPKSEGPPPSDSWSWRKYGQKPIKGSPFPRGYYKCSTSKGCTAKKQVERCKTDASKLIVTYTSSHNHPITKISKNLEEPSALASEKLQETPELAGELEKEQKPLEKSNESAQLNITMSQFNVTQEGNHLVKKGDVACDSLEVPNAEDENDFYNELDELPTASCLTQLMRSSFFYERILVEPF</sequence>
<dbReference type="PANTHER" id="PTHR32096:SF18">
    <property type="entry name" value="DISEASE RESISTANCE PROTEIN RRS1B-RELATED"/>
    <property type="match status" value="1"/>
</dbReference>
<dbReference type="EMBL" id="BAABME010016647">
    <property type="protein sequence ID" value="GAA0146844.1"/>
    <property type="molecule type" value="Genomic_DNA"/>
</dbReference>
<evidence type="ECO:0000256" key="3">
    <source>
        <dbReference type="ARBA" id="ARBA00023125"/>
    </source>
</evidence>
<evidence type="ECO:0000256" key="1">
    <source>
        <dbReference type="ARBA" id="ARBA00004123"/>
    </source>
</evidence>
<evidence type="ECO:0000256" key="5">
    <source>
        <dbReference type="ARBA" id="ARBA00023242"/>
    </source>
</evidence>
<protein>
    <submittedName>
        <fullName evidence="8">DNA-binding transcription factor</fullName>
    </submittedName>
</protein>
<dbReference type="Pfam" id="PF03106">
    <property type="entry name" value="WRKY"/>
    <property type="match status" value="1"/>
</dbReference>
<keyword evidence="2" id="KW-0805">Transcription regulation</keyword>
<organism evidence="8 9">
    <name type="scientific">Lithospermum erythrorhizon</name>
    <name type="common">Purple gromwell</name>
    <name type="synonym">Lithospermum officinale var. erythrorhizon</name>
    <dbReference type="NCBI Taxonomy" id="34254"/>
    <lineage>
        <taxon>Eukaryota</taxon>
        <taxon>Viridiplantae</taxon>
        <taxon>Streptophyta</taxon>
        <taxon>Embryophyta</taxon>
        <taxon>Tracheophyta</taxon>
        <taxon>Spermatophyta</taxon>
        <taxon>Magnoliopsida</taxon>
        <taxon>eudicotyledons</taxon>
        <taxon>Gunneridae</taxon>
        <taxon>Pentapetalae</taxon>
        <taxon>asterids</taxon>
        <taxon>lamiids</taxon>
        <taxon>Boraginales</taxon>
        <taxon>Boraginaceae</taxon>
        <taxon>Boraginoideae</taxon>
        <taxon>Lithospermeae</taxon>
        <taxon>Lithospermum</taxon>
    </lineage>
</organism>
<dbReference type="SUPFAM" id="SSF118290">
    <property type="entry name" value="WRKY DNA-binding domain"/>
    <property type="match status" value="1"/>
</dbReference>
<gene>
    <name evidence="8" type="ORF">LIER_36393</name>
</gene>
<dbReference type="FunFam" id="2.20.25.80:FF:000004">
    <property type="entry name" value="WRKY transcription factor 65"/>
    <property type="match status" value="1"/>
</dbReference>
<dbReference type="GO" id="GO:0000976">
    <property type="term" value="F:transcription cis-regulatory region binding"/>
    <property type="evidence" value="ECO:0007669"/>
    <property type="project" value="TreeGrafter"/>
</dbReference>
<evidence type="ECO:0000313" key="9">
    <source>
        <dbReference type="Proteomes" id="UP001454036"/>
    </source>
</evidence>
<dbReference type="AlphaFoldDB" id="A0AAV3P5I0"/>
<name>A0AAV3P5I0_LITER</name>
<keyword evidence="5" id="KW-0539">Nucleus</keyword>
<feature type="domain" description="WRKY" evidence="7">
    <location>
        <begin position="42"/>
        <end position="108"/>
    </location>
</feature>
<reference evidence="8 9" key="1">
    <citation type="submission" date="2024-01" db="EMBL/GenBank/DDBJ databases">
        <title>The complete chloroplast genome sequence of Lithospermum erythrorhizon: insights into the phylogenetic relationship among Boraginaceae species and the maternal lineages of purple gromwells.</title>
        <authorList>
            <person name="Okada T."/>
            <person name="Watanabe K."/>
        </authorList>
    </citation>
    <scope>NUCLEOTIDE SEQUENCE [LARGE SCALE GENOMIC DNA]</scope>
</reference>
<dbReference type="InterPro" id="IPR036576">
    <property type="entry name" value="WRKY_dom_sf"/>
</dbReference>
<dbReference type="GO" id="GO:0005634">
    <property type="term" value="C:nucleus"/>
    <property type="evidence" value="ECO:0007669"/>
    <property type="project" value="UniProtKB-SubCell"/>
</dbReference>
<keyword evidence="3 8" id="KW-0238">DNA-binding</keyword>
<feature type="region of interest" description="Disordered" evidence="6">
    <location>
        <begin position="35"/>
        <end position="57"/>
    </location>
</feature>